<dbReference type="GO" id="GO:0022857">
    <property type="term" value="F:transmembrane transporter activity"/>
    <property type="evidence" value="ECO:0007669"/>
    <property type="project" value="InterPro"/>
</dbReference>
<feature type="transmembrane region" description="Helical" evidence="7">
    <location>
        <begin position="324"/>
        <end position="344"/>
    </location>
</feature>
<dbReference type="Proteomes" id="UP000244384">
    <property type="component" value="Chromosome"/>
</dbReference>
<dbReference type="GO" id="GO:0005886">
    <property type="term" value="C:plasma membrane"/>
    <property type="evidence" value="ECO:0007669"/>
    <property type="project" value="UniProtKB-SubCell"/>
</dbReference>
<evidence type="ECO:0000256" key="6">
    <source>
        <dbReference type="SAM" id="MobiDB-lite"/>
    </source>
</evidence>
<dbReference type="KEGG" id="aez:C3E78_16610"/>
<dbReference type="InterPro" id="IPR011701">
    <property type="entry name" value="MFS"/>
</dbReference>
<feature type="transmembrane region" description="Helical" evidence="7">
    <location>
        <begin position="235"/>
        <end position="257"/>
    </location>
</feature>
<feature type="compositionally biased region" description="Low complexity" evidence="6">
    <location>
        <begin position="418"/>
        <end position="429"/>
    </location>
</feature>
<protein>
    <submittedName>
        <fullName evidence="8">Uncharacterized protein</fullName>
    </submittedName>
</protein>
<dbReference type="EMBL" id="CP026952">
    <property type="protein sequence ID" value="AWB93703.1"/>
    <property type="molecule type" value="Genomic_DNA"/>
</dbReference>
<evidence type="ECO:0000256" key="5">
    <source>
        <dbReference type="ARBA" id="ARBA00023136"/>
    </source>
</evidence>
<accession>A0A5F2EMF8</accession>
<organism evidence="8 9">
    <name type="scientific">Aeromicrobium chenweiae</name>
    <dbReference type="NCBI Taxonomy" id="2079793"/>
    <lineage>
        <taxon>Bacteria</taxon>
        <taxon>Bacillati</taxon>
        <taxon>Actinomycetota</taxon>
        <taxon>Actinomycetes</taxon>
        <taxon>Propionibacteriales</taxon>
        <taxon>Nocardioidaceae</taxon>
        <taxon>Aeromicrobium</taxon>
    </lineage>
</organism>
<feature type="transmembrane region" description="Helical" evidence="7">
    <location>
        <begin position="129"/>
        <end position="151"/>
    </location>
</feature>
<feature type="transmembrane region" description="Helical" evidence="7">
    <location>
        <begin position="356"/>
        <end position="382"/>
    </location>
</feature>
<keyword evidence="2" id="KW-1003">Cell membrane</keyword>
<evidence type="ECO:0000256" key="2">
    <source>
        <dbReference type="ARBA" id="ARBA00022475"/>
    </source>
</evidence>
<keyword evidence="5 7" id="KW-0472">Membrane</keyword>
<dbReference type="InterPro" id="IPR050189">
    <property type="entry name" value="MFS_Efflux_Transporters"/>
</dbReference>
<feature type="transmembrane region" description="Helical" evidence="7">
    <location>
        <begin position="105"/>
        <end position="123"/>
    </location>
</feature>
<feature type="transmembrane region" description="Helical" evidence="7">
    <location>
        <begin position="300"/>
        <end position="318"/>
    </location>
</feature>
<dbReference type="PANTHER" id="PTHR43124">
    <property type="entry name" value="PURINE EFFLUX PUMP PBUE"/>
    <property type="match status" value="1"/>
</dbReference>
<evidence type="ECO:0000313" key="8">
    <source>
        <dbReference type="EMBL" id="AWB93703.1"/>
    </source>
</evidence>
<reference evidence="9" key="1">
    <citation type="submission" date="2018-01" db="EMBL/GenBank/DDBJ databases">
        <authorList>
            <person name="Li J."/>
        </authorList>
    </citation>
    <scope>NUCLEOTIDE SEQUENCE [LARGE SCALE GENOMIC DNA]</scope>
    <source>
        <strain evidence="9">592</strain>
    </source>
</reference>
<feature type="transmembrane region" description="Helical" evidence="7">
    <location>
        <begin position="191"/>
        <end position="214"/>
    </location>
</feature>
<evidence type="ECO:0000256" key="4">
    <source>
        <dbReference type="ARBA" id="ARBA00022989"/>
    </source>
</evidence>
<evidence type="ECO:0000256" key="3">
    <source>
        <dbReference type="ARBA" id="ARBA00022692"/>
    </source>
</evidence>
<feature type="transmembrane region" description="Helical" evidence="7">
    <location>
        <begin position="163"/>
        <end position="185"/>
    </location>
</feature>
<dbReference type="AlphaFoldDB" id="A0A2S0WQR0"/>
<sequence>MGQPRRRRARRGRFARSRRRVDDRFGRVRRRRLHGPMRAVAAAALSMTMVAAPPFVVGTMGPGISADLGLSVPALAGTVSFGYLVAAVASPLGGLAVQRVGPSRALRLAAALASVGVALVAVAQGPATLAMAFVALGMANAVIQPASNGTLATAVTGRRQGAVFGIVQSAVPAATLLAGLLLASFDDVRPWRQAMVILLVATLLPQLVVPRRLAHESHVPRRARGWSTVAHRGTLLALCAGGFMGSAAATTVAVFGVASGLSSGLSPTAAAGGLVLGSLCCIAGRILTSCRWGDHAPRRLLLDIAGLQITGVLGIVLVGTGTTAGYLVGIAFAFGCGWGWTGLLNIAVTRVWSGRVASVTGVMQSGLFGGSVAGPLVFGAVADQTGYLAAWLVAAGALAVAASAGAVAGLLHRAGWTTGRGSSSTTPHGRLSRPGEQNRSRPTRAHRR</sequence>
<feature type="transmembrane region" description="Helical" evidence="7">
    <location>
        <begin position="74"/>
        <end position="93"/>
    </location>
</feature>
<evidence type="ECO:0000313" key="9">
    <source>
        <dbReference type="Proteomes" id="UP000244384"/>
    </source>
</evidence>
<dbReference type="Gene3D" id="1.20.1250.20">
    <property type="entry name" value="MFS general substrate transporter like domains"/>
    <property type="match status" value="1"/>
</dbReference>
<dbReference type="SUPFAM" id="SSF103473">
    <property type="entry name" value="MFS general substrate transporter"/>
    <property type="match status" value="1"/>
</dbReference>
<evidence type="ECO:0000256" key="1">
    <source>
        <dbReference type="ARBA" id="ARBA00004651"/>
    </source>
</evidence>
<accession>A0A2S0WQR0</accession>
<dbReference type="PROSITE" id="PS50850">
    <property type="entry name" value="MFS"/>
    <property type="match status" value="1"/>
</dbReference>
<dbReference type="InterPro" id="IPR036259">
    <property type="entry name" value="MFS_trans_sf"/>
</dbReference>
<evidence type="ECO:0000256" key="7">
    <source>
        <dbReference type="SAM" id="Phobius"/>
    </source>
</evidence>
<feature type="region of interest" description="Disordered" evidence="6">
    <location>
        <begin position="418"/>
        <end position="448"/>
    </location>
</feature>
<keyword evidence="9" id="KW-1185">Reference proteome</keyword>
<name>A0A2S0WQR0_9ACTN</name>
<gene>
    <name evidence="8" type="ORF">C3E78_16610</name>
</gene>
<comment type="subcellular location">
    <subcellularLocation>
        <location evidence="1">Cell membrane</location>
        <topology evidence="1">Multi-pass membrane protein</topology>
    </subcellularLocation>
</comment>
<keyword evidence="3 7" id="KW-0812">Transmembrane</keyword>
<feature type="transmembrane region" description="Helical" evidence="7">
    <location>
        <begin position="388"/>
        <end position="411"/>
    </location>
</feature>
<proteinExistence type="predicted"/>
<dbReference type="InterPro" id="IPR020846">
    <property type="entry name" value="MFS_dom"/>
</dbReference>
<dbReference type="Pfam" id="PF07690">
    <property type="entry name" value="MFS_1"/>
    <property type="match status" value="1"/>
</dbReference>
<dbReference type="PANTHER" id="PTHR43124:SF3">
    <property type="entry name" value="CHLORAMPHENICOL EFFLUX PUMP RV0191"/>
    <property type="match status" value="1"/>
</dbReference>
<feature type="transmembrane region" description="Helical" evidence="7">
    <location>
        <begin position="269"/>
        <end position="288"/>
    </location>
</feature>
<keyword evidence="4 7" id="KW-1133">Transmembrane helix</keyword>